<dbReference type="CDD" id="cd15873">
    <property type="entry name" value="R-SNARE_STXBP5_6"/>
    <property type="match status" value="1"/>
</dbReference>
<dbReference type="InterPro" id="IPR015943">
    <property type="entry name" value="WD40/YVTN_repeat-like_dom_sf"/>
</dbReference>
<feature type="compositionally biased region" description="Pro residues" evidence="4">
    <location>
        <begin position="912"/>
        <end position="921"/>
    </location>
</feature>
<dbReference type="PROSITE" id="PS50892">
    <property type="entry name" value="V_SNARE"/>
    <property type="match status" value="1"/>
</dbReference>
<dbReference type="Gene3D" id="1.20.5.110">
    <property type="match status" value="1"/>
</dbReference>
<keyword evidence="7" id="KW-1185">Reference proteome</keyword>
<dbReference type="Proteomes" id="UP001642484">
    <property type="component" value="Unassembled WGS sequence"/>
</dbReference>
<feature type="region of interest" description="Disordered" evidence="4">
    <location>
        <begin position="1159"/>
        <end position="1213"/>
    </location>
</feature>
<reference evidence="6 7" key="1">
    <citation type="submission" date="2024-02" db="EMBL/GenBank/DDBJ databases">
        <authorList>
            <person name="Chen Y."/>
            <person name="Shah S."/>
            <person name="Dougan E. K."/>
            <person name="Thang M."/>
            <person name="Chan C."/>
        </authorList>
    </citation>
    <scope>NUCLEOTIDE SEQUENCE [LARGE SCALE GENOMIC DNA]</scope>
</reference>
<feature type="compositionally biased region" description="Basic and acidic residues" evidence="4">
    <location>
        <begin position="1159"/>
        <end position="1169"/>
    </location>
</feature>
<dbReference type="PANTHER" id="PTHR10241">
    <property type="entry name" value="LETHAL 2 GIANT LARVAE PROTEIN"/>
    <property type="match status" value="1"/>
</dbReference>
<keyword evidence="3" id="KW-0175">Coiled coil</keyword>
<dbReference type="SUPFAM" id="SSF58038">
    <property type="entry name" value="SNARE fusion complex"/>
    <property type="match status" value="1"/>
</dbReference>
<feature type="compositionally biased region" description="Low complexity" evidence="4">
    <location>
        <begin position="1187"/>
        <end position="1213"/>
    </location>
</feature>
<dbReference type="InterPro" id="IPR042855">
    <property type="entry name" value="V_SNARE_CC"/>
</dbReference>
<sequence>MAFFKDSFSKLVDAVNQVKGPKTEGYRGQLCAEKLELVDEGLLGLGAVPETLTSSSSAVAFATNAGHVRVIAQDLDVTLRNPAAPVQPQLLLLPRPGLVLLIGVSARVACSENDPPKSTWIAQWWDLADASPVAQAAQAPPAAAELRFAVRACDVCVAEQLVFLGTEEGDVRVFDVGERVHLASYCVPGLSAFRAAQPSPVCALAAEGSAELLVANGAGGLLLWSFEKHRVVRSFDSTSPITSILWCPKGTHFVAASQHDLGLFARGSSSALARFTWPTRGDAAGLAGARLLHWEESEAPAPATSSTFGHLYLRAAQRGPLQRWSGDNWTVVDTLLPDVLAATRGPATLANLGALGGSSELSCEGPVFLALQPNRLMAVQRKSWPITWQSLPLVDVTSLELLPSSSLASPPKPAPSPVPAEPVPGSESGRRWAVKDGELQEGVTCSPEGEVPSDDGWFICSGPEQPEEPEALQWQLEVDAGEVHGEISFGLDAKVELRLGELVLRFDLAEQGLAWENNDQSPRSEHVELDLAPGTSHTVKAHFEELGTENGLFSLEVDEVPLPLPCPRSPLEVLEWRCREGELRVRHLYADPLEPEPDRALEPETALAEPMDAVATPVEWVQQMWALHQVHLQSFLQGTHEATGPPAELAAELSLEDAEGLWASGHGDGTLRIWLRRRSSLVLLHVLSVSPPATPYAWRPRYDVATAAPATSSGDVVDQLVYDGIDAAPAFATTSDDLVGGISAVALAPMAAAVAAGTGGGEVLCFLWRPSWSKLTNSEAAEWRVQSLLAKSESDDGSADCPAPTDLHTYGFVCAMRLRQHQVGINHLKLLADGSSAPRLLLCSSDAAGVLCITDGLNGQMLFASSFAIGNRSSGPAPPPETVEAVDFSSCILQAATASATGREHEAVRLSPTPPNDPNGPPGQSTGAVLVALSSGQLRQLAAHAAEFRLLDSRIRETRLPQLLGGCGRVLLLKLTEAFLLVVQATGASLFTRDRSDQLQLVSSGQARFSKRAMCAELCEMAGESCFFTFCGDTLELWALPGLHLVASLPLHRDAARVDAGYLCPNGLMLLRSRSGHHLRLCGLAGNPVAVAPKAAWRSAALAEALGGKDESSLPAAAATSTGSQSSGMFGHAMALLRGEADRGGPPLRAVLLGERARPAEVDGDRADQLRGLPPAWRDLRPKDPPARAGTAAGTAASAAGAAKGAAPAERAAANVRDELAQTTQRALERGEKMNSLANRSQRMAEDADEFLNLAKQINARQNRWF</sequence>
<evidence type="ECO:0000256" key="3">
    <source>
        <dbReference type="PROSITE-ProRule" id="PRU00290"/>
    </source>
</evidence>
<evidence type="ECO:0000313" key="7">
    <source>
        <dbReference type="Proteomes" id="UP001642484"/>
    </source>
</evidence>
<evidence type="ECO:0000259" key="5">
    <source>
        <dbReference type="PROSITE" id="PS50892"/>
    </source>
</evidence>
<evidence type="ECO:0000313" key="6">
    <source>
        <dbReference type="EMBL" id="CAK9046125.1"/>
    </source>
</evidence>
<evidence type="ECO:0000256" key="4">
    <source>
        <dbReference type="SAM" id="MobiDB-lite"/>
    </source>
</evidence>
<comment type="subcellular location">
    <subcellularLocation>
        <location evidence="1">Cytoplasm</location>
    </subcellularLocation>
</comment>
<organism evidence="6 7">
    <name type="scientific">Durusdinium trenchii</name>
    <dbReference type="NCBI Taxonomy" id="1381693"/>
    <lineage>
        <taxon>Eukaryota</taxon>
        <taxon>Sar</taxon>
        <taxon>Alveolata</taxon>
        <taxon>Dinophyceae</taxon>
        <taxon>Suessiales</taxon>
        <taxon>Symbiodiniaceae</taxon>
        <taxon>Durusdinium</taxon>
    </lineage>
</organism>
<feature type="compositionally biased region" description="Pro residues" evidence="4">
    <location>
        <begin position="410"/>
        <end position="422"/>
    </location>
</feature>
<feature type="region of interest" description="Disordered" evidence="4">
    <location>
        <begin position="900"/>
        <end position="926"/>
    </location>
</feature>
<dbReference type="Gene3D" id="2.130.10.10">
    <property type="entry name" value="YVTN repeat-like/Quinoprotein amine dehydrogenase"/>
    <property type="match status" value="1"/>
</dbReference>
<name>A0ABP0M3T1_9DINO</name>
<gene>
    <name evidence="6" type="ORF">CCMP2556_LOCUS24009</name>
</gene>
<feature type="region of interest" description="Disordered" evidence="4">
    <location>
        <begin position="404"/>
        <end position="430"/>
    </location>
</feature>
<evidence type="ECO:0000256" key="2">
    <source>
        <dbReference type="ARBA" id="ARBA00022490"/>
    </source>
</evidence>
<accession>A0ABP0M3T1</accession>
<proteinExistence type="predicted"/>
<dbReference type="EMBL" id="CAXAMN010015558">
    <property type="protein sequence ID" value="CAK9046125.1"/>
    <property type="molecule type" value="Genomic_DNA"/>
</dbReference>
<protein>
    <recommendedName>
        <fullName evidence="5">V-SNARE coiled-coil homology domain-containing protein</fullName>
    </recommendedName>
</protein>
<comment type="caution">
    <text evidence="6">The sequence shown here is derived from an EMBL/GenBank/DDBJ whole genome shotgun (WGS) entry which is preliminary data.</text>
</comment>
<keyword evidence="2" id="KW-0963">Cytoplasm</keyword>
<dbReference type="PANTHER" id="PTHR10241:SF25">
    <property type="entry name" value="TOMOSYN, ISOFORM C"/>
    <property type="match status" value="1"/>
</dbReference>
<dbReference type="SUPFAM" id="SSF69322">
    <property type="entry name" value="Tricorn protease domain 2"/>
    <property type="match status" value="1"/>
</dbReference>
<evidence type="ECO:0000256" key="1">
    <source>
        <dbReference type="ARBA" id="ARBA00004496"/>
    </source>
</evidence>
<feature type="domain" description="V-SNARE coiled-coil homology" evidence="5">
    <location>
        <begin position="1205"/>
        <end position="1266"/>
    </location>
</feature>